<dbReference type="GO" id="GO:0005737">
    <property type="term" value="C:cytoplasm"/>
    <property type="evidence" value="ECO:0007669"/>
    <property type="project" value="UniProtKB-ARBA"/>
</dbReference>
<comment type="similarity">
    <text evidence="2 7">Belongs to the FPP/GGPP synthase family.</text>
</comment>
<dbReference type="AlphaFoldDB" id="A0A0S6VVA7"/>
<dbReference type="PROSITE" id="PS00444">
    <property type="entry name" value="POLYPRENYL_SYNTHASE_2"/>
    <property type="match status" value="1"/>
</dbReference>
<dbReference type="GO" id="GO:0016114">
    <property type="term" value="P:terpenoid biosynthetic process"/>
    <property type="evidence" value="ECO:0007669"/>
    <property type="project" value="UniProtKB-ARBA"/>
</dbReference>
<protein>
    <submittedName>
        <fullName evidence="8">Polyprenyl synthetase</fullName>
    </submittedName>
</protein>
<evidence type="ECO:0000256" key="3">
    <source>
        <dbReference type="ARBA" id="ARBA00022679"/>
    </source>
</evidence>
<dbReference type="Proteomes" id="UP000030700">
    <property type="component" value="Unassembled WGS sequence"/>
</dbReference>
<dbReference type="PANTHER" id="PTHR43281">
    <property type="entry name" value="FARNESYL DIPHOSPHATE SYNTHASE"/>
    <property type="match status" value="1"/>
</dbReference>
<evidence type="ECO:0000256" key="5">
    <source>
        <dbReference type="ARBA" id="ARBA00022842"/>
    </source>
</evidence>
<organism evidence="8 9">
    <name type="scientific">Candidatus Moduliflexus flocculans</name>
    <dbReference type="NCBI Taxonomy" id="1499966"/>
    <lineage>
        <taxon>Bacteria</taxon>
        <taxon>Candidatus Moduliflexota</taxon>
        <taxon>Candidatus Moduliflexia</taxon>
        <taxon>Candidatus Moduliflexales</taxon>
        <taxon>Candidatus Moduliflexaceae</taxon>
    </lineage>
</organism>
<dbReference type="EMBL" id="DF820455">
    <property type="protein sequence ID" value="GAK49561.1"/>
    <property type="molecule type" value="Genomic_DNA"/>
</dbReference>
<dbReference type="InterPro" id="IPR000092">
    <property type="entry name" value="Polyprenyl_synt"/>
</dbReference>
<evidence type="ECO:0000256" key="1">
    <source>
        <dbReference type="ARBA" id="ARBA00001946"/>
    </source>
</evidence>
<keyword evidence="6" id="KW-0414">Isoprene biosynthesis</keyword>
<evidence type="ECO:0000256" key="2">
    <source>
        <dbReference type="ARBA" id="ARBA00006706"/>
    </source>
</evidence>
<dbReference type="HOGENOM" id="CLU_014015_0_0_0"/>
<evidence type="ECO:0000313" key="8">
    <source>
        <dbReference type="EMBL" id="GAK49561.1"/>
    </source>
</evidence>
<reference evidence="8 9" key="1">
    <citation type="journal article" date="2015" name="PeerJ">
        <title>First genomic representation of candidate bacterial phylum KSB3 points to enhanced environmental sensing as a trigger of wastewater bulking.</title>
        <authorList>
            <person name="Sekiguchi Y."/>
            <person name="Ohashi A."/>
            <person name="Parks D.H."/>
            <person name="Yamauchi T."/>
            <person name="Tyson G.W."/>
            <person name="Hugenholtz P."/>
        </authorList>
    </citation>
    <scope>NUCLEOTIDE SEQUENCE [LARGE SCALE GENOMIC DNA]</scope>
</reference>
<dbReference type="InterPro" id="IPR053378">
    <property type="entry name" value="Prenyl_diphosphate_synthase"/>
</dbReference>
<dbReference type="NCBIfam" id="NF045485">
    <property type="entry name" value="FPPsyn"/>
    <property type="match status" value="1"/>
</dbReference>
<dbReference type="SUPFAM" id="SSF48576">
    <property type="entry name" value="Terpenoid synthases"/>
    <property type="match status" value="1"/>
</dbReference>
<dbReference type="FunFam" id="1.10.600.10:FF:000001">
    <property type="entry name" value="Geranylgeranyl diphosphate synthase"/>
    <property type="match status" value="1"/>
</dbReference>
<name>A0A0S6VVA7_9BACT</name>
<keyword evidence="4" id="KW-0479">Metal-binding</keyword>
<evidence type="ECO:0000256" key="6">
    <source>
        <dbReference type="ARBA" id="ARBA00023229"/>
    </source>
</evidence>
<comment type="cofactor">
    <cofactor evidence="1">
        <name>Mg(2+)</name>
        <dbReference type="ChEBI" id="CHEBI:18420"/>
    </cofactor>
</comment>
<evidence type="ECO:0000313" key="9">
    <source>
        <dbReference type="Proteomes" id="UP000030700"/>
    </source>
</evidence>
<keyword evidence="9" id="KW-1185">Reference proteome</keyword>
<gene>
    <name evidence="8" type="ORF">U14_00784</name>
</gene>
<evidence type="ECO:0000256" key="7">
    <source>
        <dbReference type="RuleBase" id="RU004466"/>
    </source>
</evidence>
<dbReference type="PROSITE" id="PS00723">
    <property type="entry name" value="POLYPRENYL_SYNTHASE_1"/>
    <property type="match status" value="1"/>
</dbReference>
<dbReference type="InterPro" id="IPR008949">
    <property type="entry name" value="Isoprenoid_synthase_dom_sf"/>
</dbReference>
<dbReference type="CDD" id="cd00685">
    <property type="entry name" value="Trans_IPPS_HT"/>
    <property type="match status" value="1"/>
</dbReference>
<dbReference type="InterPro" id="IPR033749">
    <property type="entry name" value="Polyprenyl_synt_CS"/>
</dbReference>
<keyword evidence="3 7" id="KW-0808">Transferase</keyword>
<keyword evidence="5" id="KW-0460">Magnesium</keyword>
<proteinExistence type="inferred from homology"/>
<evidence type="ECO:0000256" key="4">
    <source>
        <dbReference type="ARBA" id="ARBA00022723"/>
    </source>
</evidence>
<accession>A0A0S6VVA7</accession>
<sequence>MITQHTDVTTYLDDKRRLVEQALETYLPPADTLPPTLHEAMRYSTFAGGKRLRPVMLLMTAELFERDCRDMAFAAAALEIVHTYSLIHDDLPAMDNDDLRRGRPTNHKVYGEAMAILAGDALLTLAFQIMTDPTHLAHFDPVAIIHATRELALAAGSTGMAGGQALDMQAEQRQISVEELETIHRYKTGKMIAAAMRMGAFLAEARPEDLYAVTRYGELVGLAFQIVDDILDLEGSAETLGKNPASDLQRQKATYPSLHGVAQSKKYVEQLIKDAIQALHVFGERAYYLMQLADYMRSRTY</sequence>
<dbReference type="GO" id="GO:0004659">
    <property type="term" value="F:prenyltransferase activity"/>
    <property type="evidence" value="ECO:0007669"/>
    <property type="project" value="InterPro"/>
</dbReference>
<dbReference type="PANTHER" id="PTHR43281:SF1">
    <property type="entry name" value="FARNESYL DIPHOSPHATE SYNTHASE"/>
    <property type="match status" value="1"/>
</dbReference>
<dbReference type="GO" id="GO:0046872">
    <property type="term" value="F:metal ion binding"/>
    <property type="evidence" value="ECO:0007669"/>
    <property type="project" value="UniProtKB-KW"/>
</dbReference>
<dbReference type="STRING" id="1499966.U14_00784"/>
<dbReference type="Gene3D" id="1.10.600.10">
    <property type="entry name" value="Farnesyl Diphosphate Synthase"/>
    <property type="match status" value="1"/>
</dbReference>
<dbReference type="Pfam" id="PF00348">
    <property type="entry name" value="polyprenyl_synt"/>
    <property type="match status" value="1"/>
</dbReference>
<dbReference type="SFLD" id="SFLDG01017">
    <property type="entry name" value="Polyprenyl_Transferase_Like"/>
    <property type="match status" value="1"/>
</dbReference>
<dbReference type="SFLD" id="SFLDS00005">
    <property type="entry name" value="Isoprenoid_Synthase_Type_I"/>
    <property type="match status" value="1"/>
</dbReference>